<protein>
    <submittedName>
        <fullName evidence="1">Protein FdhE</fullName>
    </submittedName>
</protein>
<comment type="caution">
    <text evidence="1">The sequence shown here is derived from an EMBL/GenBank/DDBJ whole genome shotgun (WGS) entry which is preliminary data.</text>
</comment>
<keyword evidence="2" id="KW-1185">Reference proteome</keyword>
<dbReference type="Proteomes" id="UP000181901">
    <property type="component" value="Unassembled WGS sequence"/>
</dbReference>
<dbReference type="GO" id="GO:0008199">
    <property type="term" value="F:ferric iron binding"/>
    <property type="evidence" value="ECO:0007669"/>
    <property type="project" value="TreeGrafter"/>
</dbReference>
<dbReference type="InterPro" id="IPR024064">
    <property type="entry name" value="FdhE-like_sf"/>
</dbReference>
<dbReference type="SUPFAM" id="SSF144020">
    <property type="entry name" value="FdhE-like"/>
    <property type="match status" value="1"/>
</dbReference>
<dbReference type="AlphaFoldDB" id="A0A1J5MQC4"/>
<dbReference type="PANTHER" id="PTHR37689:SF1">
    <property type="entry name" value="PROTEIN FDHE"/>
    <property type="match status" value="1"/>
</dbReference>
<evidence type="ECO:0000313" key="2">
    <source>
        <dbReference type="Proteomes" id="UP000181901"/>
    </source>
</evidence>
<dbReference type="InterPro" id="IPR006452">
    <property type="entry name" value="Formate_DH_accessory"/>
</dbReference>
<accession>A0A1J5MQC4</accession>
<sequence>MKSASDRKTVVSTLDAIKKRAPAYTELADKFGPLFLEQARLSEELADEGLALPEIDTARANQGVPILVDTDLAPWAESLKKSAAAMLPLLFDVLGPDPEAWQKLERFMADSNDIAGLAQARIEGNWKHFESTSVQLGITPYTKLLYISETVFSPVLRAVAAGLGEPLSTLGWDEGYCPVCGATPSIAQLSPKEVTDLDQLVGGGGKKFLHCSLCGHDWRYKRNACPACGNDENDSREVYYQEDARFERVEACHKCGKYCLSIDMRECEPLPDLDVAQIGLIHLDMFARDHDLSPISTTLWNSLE</sequence>
<dbReference type="GO" id="GO:0005829">
    <property type="term" value="C:cytosol"/>
    <property type="evidence" value="ECO:0007669"/>
    <property type="project" value="TreeGrafter"/>
</dbReference>
<name>A0A1J5MQC4_9BACT</name>
<proteinExistence type="predicted"/>
<dbReference type="OrthoDB" id="9811074at2"/>
<dbReference type="EMBL" id="LKAQ01000005">
    <property type="protein sequence ID" value="OIQ48821.1"/>
    <property type="molecule type" value="Genomic_DNA"/>
</dbReference>
<gene>
    <name evidence="1" type="primary">fdhE_2</name>
    <name evidence="1" type="ORF">BerOc1_03574</name>
</gene>
<dbReference type="PANTHER" id="PTHR37689">
    <property type="entry name" value="PROTEIN FDHE"/>
    <property type="match status" value="1"/>
</dbReference>
<dbReference type="GO" id="GO:0051604">
    <property type="term" value="P:protein maturation"/>
    <property type="evidence" value="ECO:0007669"/>
    <property type="project" value="TreeGrafter"/>
</dbReference>
<reference evidence="1 2" key="1">
    <citation type="submission" date="2015-09" db="EMBL/GenBank/DDBJ databases">
        <title>Genome of Desulfovibrio dechloracetivorans BerOc1, a mercury methylating strain isolated from highly hydrocarbons and metals contaminated coastal sediments.</title>
        <authorList>
            <person name="Goni Urriza M."/>
            <person name="Gassie C."/>
            <person name="Bouchez O."/>
            <person name="Klopp C."/>
            <person name="Ranchou-Peyruse A."/>
            <person name="Remy G."/>
        </authorList>
    </citation>
    <scope>NUCLEOTIDE SEQUENCE [LARGE SCALE GENOMIC DNA]</scope>
    <source>
        <strain evidence="1 2">BerOc1</strain>
    </source>
</reference>
<organism evidence="1 2">
    <name type="scientific">Pseudodesulfovibrio hydrargyri</name>
    <dbReference type="NCBI Taxonomy" id="2125990"/>
    <lineage>
        <taxon>Bacteria</taxon>
        <taxon>Pseudomonadati</taxon>
        <taxon>Thermodesulfobacteriota</taxon>
        <taxon>Desulfovibrionia</taxon>
        <taxon>Desulfovibrionales</taxon>
        <taxon>Desulfovibrionaceae</taxon>
    </lineage>
</organism>
<evidence type="ECO:0000313" key="1">
    <source>
        <dbReference type="EMBL" id="OIQ48821.1"/>
    </source>
</evidence>
<dbReference type="CDD" id="cd16341">
    <property type="entry name" value="FdhE"/>
    <property type="match status" value="1"/>
</dbReference>
<dbReference type="Gene3D" id="3.90.1670.10">
    <property type="entry name" value="FdhE-like domain"/>
    <property type="match status" value="1"/>
</dbReference>
<dbReference type="RefSeq" id="WP_071547259.1">
    <property type="nucleotide sequence ID" value="NZ_LKAQ01000005.1"/>
</dbReference>